<evidence type="ECO:0000313" key="11">
    <source>
        <dbReference type="EMBL" id="KAK7204763.1"/>
    </source>
</evidence>
<evidence type="ECO:0000313" key="12">
    <source>
        <dbReference type="Proteomes" id="UP001498771"/>
    </source>
</evidence>
<name>A0ABR1F6N9_9ASCO</name>
<dbReference type="CDD" id="cd18140">
    <property type="entry name" value="HLD_clamp_RFC"/>
    <property type="match status" value="1"/>
</dbReference>
<dbReference type="InterPro" id="IPR027417">
    <property type="entry name" value="P-loop_NTPase"/>
</dbReference>
<comment type="similarity">
    <text evidence="8">Belongs to the activator 1 small subunits family. CTF18 subfamily.</text>
</comment>
<evidence type="ECO:0000256" key="9">
    <source>
        <dbReference type="SAM" id="MobiDB-lite"/>
    </source>
</evidence>
<feature type="region of interest" description="Disordered" evidence="9">
    <location>
        <begin position="122"/>
        <end position="145"/>
    </location>
</feature>
<dbReference type="Gene3D" id="3.40.50.300">
    <property type="entry name" value="P-loop containing nucleotide triphosphate hydrolases"/>
    <property type="match status" value="1"/>
</dbReference>
<feature type="compositionally biased region" description="Low complexity" evidence="9">
    <location>
        <begin position="862"/>
        <end position="884"/>
    </location>
</feature>
<evidence type="ECO:0000256" key="4">
    <source>
        <dbReference type="ARBA" id="ARBA00022840"/>
    </source>
</evidence>
<evidence type="ECO:0000259" key="10">
    <source>
        <dbReference type="SMART" id="SM00382"/>
    </source>
</evidence>
<keyword evidence="6" id="KW-0539">Nucleus</keyword>
<feature type="compositionally biased region" description="Basic and acidic residues" evidence="9">
    <location>
        <begin position="795"/>
        <end position="808"/>
    </location>
</feature>
<dbReference type="GeneID" id="90038381"/>
<comment type="subcellular location">
    <subcellularLocation>
        <location evidence="1">Nucleus</location>
    </subcellularLocation>
</comment>
<feature type="region of interest" description="Disordered" evidence="9">
    <location>
        <begin position="15"/>
        <end position="37"/>
    </location>
</feature>
<comment type="caution">
    <text evidence="11">The sequence shown here is derived from an EMBL/GenBank/DDBJ whole genome shotgun (WGS) entry which is preliminary data.</text>
</comment>
<evidence type="ECO:0000256" key="2">
    <source>
        <dbReference type="ARBA" id="ARBA00022705"/>
    </source>
</evidence>
<evidence type="ECO:0000256" key="5">
    <source>
        <dbReference type="ARBA" id="ARBA00023125"/>
    </source>
</evidence>
<organism evidence="11 12">
    <name type="scientific">Myxozyma melibiosi</name>
    <dbReference type="NCBI Taxonomy" id="54550"/>
    <lineage>
        <taxon>Eukaryota</taxon>
        <taxon>Fungi</taxon>
        <taxon>Dikarya</taxon>
        <taxon>Ascomycota</taxon>
        <taxon>Saccharomycotina</taxon>
        <taxon>Lipomycetes</taxon>
        <taxon>Lipomycetales</taxon>
        <taxon>Lipomycetaceae</taxon>
        <taxon>Myxozyma</taxon>
    </lineage>
</organism>
<feature type="domain" description="AAA+ ATPase" evidence="10">
    <location>
        <begin position="318"/>
        <end position="463"/>
    </location>
</feature>
<evidence type="ECO:0000256" key="3">
    <source>
        <dbReference type="ARBA" id="ARBA00022741"/>
    </source>
</evidence>
<dbReference type="CDD" id="cd00009">
    <property type="entry name" value="AAA"/>
    <property type="match status" value="1"/>
</dbReference>
<feature type="compositionally biased region" description="Polar residues" evidence="9">
    <location>
        <begin position="831"/>
        <end position="842"/>
    </location>
</feature>
<keyword evidence="4" id="KW-0067">ATP-binding</keyword>
<dbReference type="PANTHER" id="PTHR46765:SF1">
    <property type="entry name" value="P-LOOP CONTAINING NUCLEOSIDE TRIPHOSPHATE HYDROLASES SUPERFAMILY PROTEIN"/>
    <property type="match status" value="1"/>
</dbReference>
<dbReference type="Gene3D" id="1.10.8.60">
    <property type="match status" value="1"/>
</dbReference>
<gene>
    <name evidence="11" type="ORF">BZA70DRAFT_279952</name>
</gene>
<dbReference type="InterPro" id="IPR003593">
    <property type="entry name" value="AAA+_ATPase"/>
</dbReference>
<sequence>MTEVLDILSARRESYSRLPHQLEDSSREDAGGVDDGRAVPFDLVSEGGEEVALEMMAREVKDEEEEDALVRDMLLKETRRRREEEAARPAVMPFEITEEELVEEQEEEEDAIVDFEQLVQQQSTVSADDDDDHDDHDDEKDTRAETEELLQRLRQRRRVTQDDLTGSFYRKAILANGEEVKLRQRSSRFAAGLFQQHQQSKQRAKRDQEYGSDISKMMIEIEEELRMKKEMAVRADVADDGEGTLRQQELWVEKWRASKWVDLVGDERTHRHLLRWIQQWSHAVFKKPADALPKSRPKPGIQADAAPPLATDPFHRPYKKLILLHGPPGLGKTTVAHVAAKQAGYDVLEINASDERGGPAVQAKISGALESHRVGKKPVCIIIDEIDGGAESGFIRVIMDILTSDSKAIQQRPTGTSTTAPKKRKKTHKFLLRPIIAICNDPYVSALRNLRPLAEIVSYKRPPVSVVVTRLREICAAEKVAVDSRTLKELVERTDGDVRSCINTLQFDMGGARVGRQSIGQKDIGASANAIIGRVFRQDKSARTKSERLRAVVEDVERNAEFDKITTGCFALYPSMQYTDDMLGKPVAAGDWLHFYDALSYSMYHNQNRELNQYLSYTAGAFHSMFSSTMNEVKEFAIPKDDYEAREKQRSSKDLLKQTIAQAPASTARLFRQESTIATELAPFLLNIISPKLNPVNSSVLVESEKEMLAHTVDVLIDFGFKYIQQRTESGVYVYRADPPIEQIAKFSVQDQEIAAVGKYMIRQLISQALDMETVRRLRLPRAAAANATKKKRKSEIDDYNDAKKQDGAEEDPEIDNLNSSPERHRDKRPITSTADLLSSSPVKIPEEKPARPTFLSFFTRSTSAADSSQSSTGDSNNNSNGGAHSRESSMQAAKERVRRERESRVWVQFHDGFSNAVKKPIQWNDFWRDL</sequence>
<keyword evidence="7" id="KW-0131">Cell cycle</keyword>
<reference evidence="11 12" key="1">
    <citation type="submission" date="2024-03" db="EMBL/GenBank/DDBJ databases">
        <title>Genome-scale model development and genomic sequencing of the oleaginous clade Lipomyces.</title>
        <authorList>
            <consortium name="Lawrence Berkeley National Laboratory"/>
            <person name="Czajka J.J."/>
            <person name="Han Y."/>
            <person name="Kim J."/>
            <person name="Mondo S.J."/>
            <person name="Hofstad B.A."/>
            <person name="Robles A."/>
            <person name="Haridas S."/>
            <person name="Riley R."/>
            <person name="LaButti K."/>
            <person name="Pangilinan J."/>
            <person name="Andreopoulos W."/>
            <person name="Lipzen A."/>
            <person name="Yan J."/>
            <person name="Wang M."/>
            <person name="Ng V."/>
            <person name="Grigoriev I.V."/>
            <person name="Spatafora J.W."/>
            <person name="Magnuson J.K."/>
            <person name="Baker S.E."/>
            <person name="Pomraning K.R."/>
        </authorList>
    </citation>
    <scope>NUCLEOTIDE SEQUENCE [LARGE SCALE GENOMIC DNA]</scope>
    <source>
        <strain evidence="11 12">Phaff 52-87</strain>
    </source>
</reference>
<dbReference type="SUPFAM" id="SSF52540">
    <property type="entry name" value="P-loop containing nucleoside triphosphate hydrolases"/>
    <property type="match status" value="1"/>
</dbReference>
<dbReference type="RefSeq" id="XP_064767796.1">
    <property type="nucleotide sequence ID" value="XM_064912869.1"/>
</dbReference>
<dbReference type="PANTHER" id="PTHR46765">
    <property type="entry name" value="P-LOOP CONTAINING NUCLEOSIDE TRIPHOSPHATE HYDROLASES SUPERFAMILY PROTEIN"/>
    <property type="match status" value="1"/>
</dbReference>
<evidence type="ECO:0000256" key="1">
    <source>
        <dbReference type="ARBA" id="ARBA00004123"/>
    </source>
</evidence>
<dbReference type="SMART" id="SM00382">
    <property type="entry name" value="AAA"/>
    <property type="match status" value="1"/>
</dbReference>
<keyword evidence="3" id="KW-0547">Nucleotide-binding</keyword>
<dbReference type="EMBL" id="JBBJBU010000007">
    <property type="protein sequence ID" value="KAK7204763.1"/>
    <property type="molecule type" value="Genomic_DNA"/>
</dbReference>
<accession>A0ABR1F6N9</accession>
<keyword evidence="5" id="KW-0238">DNA-binding</keyword>
<dbReference type="InterPro" id="IPR047854">
    <property type="entry name" value="RFC_lid"/>
</dbReference>
<dbReference type="Pfam" id="PF00004">
    <property type="entry name" value="AAA"/>
    <property type="match status" value="1"/>
</dbReference>
<feature type="region of interest" description="Disordered" evidence="9">
    <location>
        <begin position="784"/>
        <end position="900"/>
    </location>
</feature>
<keyword evidence="2" id="KW-0235">DNA replication</keyword>
<dbReference type="InterPro" id="IPR053016">
    <property type="entry name" value="CTF18-RFC_complex"/>
</dbReference>
<evidence type="ECO:0000256" key="8">
    <source>
        <dbReference type="ARBA" id="ARBA00043975"/>
    </source>
</evidence>
<evidence type="ECO:0000256" key="6">
    <source>
        <dbReference type="ARBA" id="ARBA00023242"/>
    </source>
</evidence>
<keyword evidence="12" id="KW-1185">Reference proteome</keyword>
<proteinExistence type="inferred from homology"/>
<dbReference type="Proteomes" id="UP001498771">
    <property type="component" value="Unassembled WGS sequence"/>
</dbReference>
<protein>
    <recommendedName>
        <fullName evidence="10">AAA+ ATPase domain-containing protein</fullName>
    </recommendedName>
</protein>
<evidence type="ECO:0000256" key="7">
    <source>
        <dbReference type="ARBA" id="ARBA00023306"/>
    </source>
</evidence>
<dbReference type="InterPro" id="IPR003959">
    <property type="entry name" value="ATPase_AAA_core"/>
</dbReference>
<feature type="compositionally biased region" description="Acidic residues" evidence="9">
    <location>
        <begin position="127"/>
        <end position="138"/>
    </location>
</feature>